<organism evidence="1 2">
    <name type="scientific">Racocetra persica</name>
    <dbReference type="NCBI Taxonomy" id="160502"/>
    <lineage>
        <taxon>Eukaryota</taxon>
        <taxon>Fungi</taxon>
        <taxon>Fungi incertae sedis</taxon>
        <taxon>Mucoromycota</taxon>
        <taxon>Glomeromycotina</taxon>
        <taxon>Glomeromycetes</taxon>
        <taxon>Diversisporales</taxon>
        <taxon>Gigasporaceae</taxon>
        <taxon>Racocetra</taxon>
    </lineage>
</organism>
<proteinExistence type="predicted"/>
<name>A0ACA9RYA4_9GLOM</name>
<keyword evidence="2" id="KW-1185">Reference proteome</keyword>
<dbReference type="Proteomes" id="UP000789920">
    <property type="component" value="Unassembled WGS sequence"/>
</dbReference>
<accession>A0ACA9RYA4</accession>
<evidence type="ECO:0000313" key="2">
    <source>
        <dbReference type="Proteomes" id="UP000789920"/>
    </source>
</evidence>
<reference evidence="1" key="1">
    <citation type="submission" date="2021-06" db="EMBL/GenBank/DDBJ databases">
        <authorList>
            <person name="Kallberg Y."/>
            <person name="Tangrot J."/>
            <person name="Rosling A."/>
        </authorList>
    </citation>
    <scope>NUCLEOTIDE SEQUENCE</scope>
    <source>
        <strain evidence="1">MA461A</strain>
    </source>
</reference>
<feature type="non-terminal residue" evidence="1">
    <location>
        <position position="1"/>
    </location>
</feature>
<sequence>LYKLAKSHFWASFSGLPDCRIRNFGLRSWNVKSRALKLCSQNVESILVLCFQVHVVLARTLNKDFEASFS</sequence>
<comment type="caution">
    <text evidence="1">The sequence shown here is derived from an EMBL/GenBank/DDBJ whole genome shotgun (WGS) entry which is preliminary data.</text>
</comment>
<feature type="non-terminal residue" evidence="1">
    <location>
        <position position="70"/>
    </location>
</feature>
<dbReference type="EMBL" id="CAJVQC010079426">
    <property type="protein sequence ID" value="CAG8817111.1"/>
    <property type="molecule type" value="Genomic_DNA"/>
</dbReference>
<protein>
    <submittedName>
        <fullName evidence="1">35637_t:CDS:1</fullName>
    </submittedName>
</protein>
<evidence type="ECO:0000313" key="1">
    <source>
        <dbReference type="EMBL" id="CAG8817111.1"/>
    </source>
</evidence>
<gene>
    <name evidence="1" type="ORF">RPERSI_LOCUS24605</name>
</gene>